<keyword evidence="2" id="KW-0719">Serine esterase</keyword>
<organism evidence="11 12">
    <name type="scientific">Purpureocillium takamizusanense</name>
    <dbReference type="NCBI Taxonomy" id="2060973"/>
    <lineage>
        <taxon>Eukaryota</taxon>
        <taxon>Fungi</taxon>
        <taxon>Dikarya</taxon>
        <taxon>Ascomycota</taxon>
        <taxon>Pezizomycotina</taxon>
        <taxon>Sordariomycetes</taxon>
        <taxon>Hypocreomycetidae</taxon>
        <taxon>Hypocreales</taxon>
        <taxon>Ophiocordycipitaceae</taxon>
        <taxon>Purpureocillium</taxon>
    </lineage>
</organism>
<keyword evidence="7" id="KW-0106">Calcium</keyword>
<keyword evidence="4" id="KW-0479">Metal-binding</keyword>
<reference evidence="11" key="1">
    <citation type="submission" date="2021-11" db="EMBL/GenBank/DDBJ databases">
        <title>Purpureocillium_takamizusanense_genome.</title>
        <authorList>
            <person name="Nguyen N.-H."/>
        </authorList>
    </citation>
    <scope>NUCLEOTIDE SEQUENCE</scope>
    <source>
        <strain evidence="11">PT3</strain>
    </source>
</reference>
<dbReference type="EMBL" id="CP086355">
    <property type="protein sequence ID" value="UNI16355.1"/>
    <property type="molecule type" value="Genomic_DNA"/>
</dbReference>
<dbReference type="InterPro" id="IPR011118">
    <property type="entry name" value="Tannase/feruloyl_esterase"/>
</dbReference>
<keyword evidence="12" id="KW-1185">Reference proteome</keyword>
<protein>
    <recommendedName>
        <fullName evidence="10">Carboxylic ester hydrolase</fullName>
        <ecNumber evidence="10">3.1.1.-</ecNumber>
    </recommendedName>
</protein>
<dbReference type="GeneID" id="72064752"/>
<dbReference type="PANTHER" id="PTHR33938:SF15">
    <property type="entry name" value="FERULOYL ESTERASE B-RELATED"/>
    <property type="match status" value="1"/>
</dbReference>
<keyword evidence="5 10" id="KW-0732">Signal</keyword>
<keyword evidence="3" id="KW-0858">Xylan degradation</keyword>
<dbReference type="Pfam" id="PF07519">
    <property type="entry name" value="Tannase"/>
    <property type="match status" value="1"/>
</dbReference>
<keyword evidence="8" id="KW-1015">Disulfide bond</keyword>
<dbReference type="PANTHER" id="PTHR33938">
    <property type="entry name" value="FERULOYL ESTERASE B-RELATED"/>
    <property type="match status" value="1"/>
</dbReference>
<evidence type="ECO:0000256" key="7">
    <source>
        <dbReference type="ARBA" id="ARBA00022837"/>
    </source>
</evidence>
<evidence type="ECO:0000256" key="1">
    <source>
        <dbReference type="ARBA" id="ARBA00006249"/>
    </source>
</evidence>
<keyword evidence="3" id="KW-0624">Polysaccharide degradation</keyword>
<gene>
    <name evidence="11" type="ORF">JDV02_002792</name>
</gene>
<evidence type="ECO:0000256" key="9">
    <source>
        <dbReference type="ARBA" id="ARBA00034075"/>
    </source>
</evidence>
<comment type="similarity">
    <text evidence="1 10">Belongs to the tannase family.</text>
</comment>
<comment type="catalytic activity">
    <reaction evidence="9">
        <text>feruloyl-polysaccharide + H2O = ferulate + polysaccharide.</text>
        <dbReference type="EC" id="3.1.1.73"/>
    </reaction>
</comment>
<dbReference type="InterPro" id="IPR029058">
    <property type="entry name" value="AB_hydrolase_fold"/>
</dbReference>
<dbReference type="RefSeq" id="XP_047839836.1">
    <property type="nucleotide sequence ID" value="XM_047983864.1"/>
</dbReference>
<dbReference type="GO" id="GO:0046872">
    <property type="term" value="F:metal ion binding"/>
    <property type="evidence" value="ECO:0007669"/>
    <property type="project" value="UniProtKB-KW"/>
</dbReference>
<dbReference type="EC" id="3.1.1.-" evidence="10"/>
<accession>A0A9Q8V7T2</accession>
<evidence type="ECO:0000256" key="2">
    <source>
        <dbReference type="ARBA" id="ARBA00022487"/>
    </source>
</evidence>
<dbReference type="GO" id="GO:0045493">
    <property type="term" value="P:xylan catabolic process"/>
    <property type="evidence" value="ECO:0007669"/>
    <property type="project" value="UniProtKB-KW"/>
</dbReference>
<dbReference type="AlphaFoldDB" id="A0A9Q8V7T2"/>
<dbReference type="SUPFAM" id="SSF53474">
    <property type="entry name" value="alpha/beta-Hydrolases"/>
    <property type="match status" value="1"/>
</dbReference>
<evidence type="ECO:0000256" key="3">
    <source>
        <dbReference type="ARBA" id="ARBA00022651"/>
    </source>
</evidence>
<evidence type="ECO:0000256" key="4">
    <source>
        <dbReference type="ARBA" id="ARBA00022723"/>
    </source>
</evidence>
<evidence type="ECO:0000313" key="12">
    <source>
        <dbReference type="Proteomes" id="UP000829364"/>
    </source>
</evidence>
<dbReference type="Gene3D" id="3.40.50.1820">
    <property type="entry name" value="alpha/beta hydrolase"/>
    <property type="match status" value="1"/>
</dbReference>
<evidence type="ECO:0000313" key="11">
    <source>
        <dbReference type="EMBL" id="UNI16355.1"/>
    </source>
</evidence>
<dbReference type="Proteomes" id="UP000829364">
    <property type="component" value="Chromosome 2"/>
</dbReference>
<evidence type="ECO:0000256" key="5">
    <source>
        <dbReference type="ARBA" id="ARBA00022729"/>
    </source>
</evidence>
<name>A0A9Q8V7T2_9HYPO</name>
<keyword evidence="3" id="KW-0119">Carbohydrate metabolism</keyword>
<dbReference type="KEGG" id="ptkz:JDV02_002792"/>
<keyword evidence="6 10" id="KW-0378">Hydrolase</keyword>
<proteinExistence type="inferred from homology"/>
<evidence type="ECO:0000256" key="10">
    <source>
        <dbReference type="RuleBase" id="RU361238"/>
    </source>
</evidence>
<evidence type="ECO:0000256" key="6">
    <source>
        <dbReference type="ARBA" id="ARBA00022801"/>
    </source>
</evidence>
<dbReference type="GO" id="GO:0030600">
    <property type="term" value="F:feruloyl esterase activity"/>
    <property type="evidence" value="ECO:0007669"/>
    <property type="project" value="UniProtKB-EC"/>
</dbReference>
<feature type="signal peptide" evidence="10">
    <location>
        <begin position="1"/>
        <end position="23"/>
    </location>
</feature>
<dbReference type="OrthoDB" id="3039123at2759"/>
<feature type="chain" id="PRO_5040535526" description="Carboxylic ester hydrolase" evidence="10">
    <location>
        <begin position="24"/>
        <end position="534"/>
    </location>
</feature>
<sequence>MLGTASIWMSLAALNIFPPFTASATSWVDDPRRRCLSFEPEKFVANATRTWLEYVSRGTTIQLSDNDASCNRPSQLVEADLCRIALHIDTSHRSGITFELWLPDEWPAARLVSTGNGGIDGCVKYEDLAYTTGLGFAAMGTNNGHNGTTGAPFYHNPDVLEDYAHRALHTGTAAAKTLTEAFYKKPAARSYYLGCSLGGRMGIKGAERYPDDYDGIVAGCPAVDFNHLQGQRAMFYPITGPVGSSNYISHQLWTGLIHDEVLRQCDGLDGVVDGIIEVPDRCHFKPEALLCAPDQDDGLCLNKQQVEQLRQIYAPYTYPDGSLIFPRMNPGNEIMVVQKLISGAPFSYSQDWFRYVVLNDPTWDAIEYDSSLARRADDLNPFDIRTYPETLPAFKARGGKIISYHGGQDNQITSFNTARFWDRMSRADQRLHDYFRFFRVSGMFHCNGGPGAWAFGQGGGAPAKGIAFEPRTNVLAAIVAWVERGEPPETLTGTKFINDTVALGVDFQRRHCLYPKTQTYLGGNHKDPSSWNCL</sequence>
<evidence type="ECO:0000256" key="8">
    <source>
        <dbReference type="ARBA" id="ARBA00023157"/>
    </source>
</evidence>